<dbReference type="CDD" id="cd03572">
    <property type="entry name" value="ENTH_like_Tepsin"/>
    <property type="match status" value="1"/>
</dbReference>
<sequence>MATTSAAFSGLVDKVAFMNKLPSLHKATSDDETPTPGYMYQEINNISFESSGYCQCLLDFLVDRLQKRSYHVKFKVLRIMKYLVVNGNVEFSQGLRRSSKGIKEAMSFSGQSDPLHGQAPYLAVRKAAVELSEILFDTESKFAKQSVSSVKVDTGIGSVSSSGKMEGFGNTVNVPQKSILENLRDFAENIMDPYALMKSSPQERERNPKEYRPLVDDGSSATSAAPRYASRRTDEYKAIDATVSSVPGNPDVSRVQLGVSKSNYNPGKPGGGWDNGRDMNNSAVSNGSDPKSKDSTDLTEKLESVSVTDSSQEMRLVEDITAPGGVKPIPSRETMTQFTKRCATLNCDQIVEFLNNKLASESSQVQLKSLFFLEAMLKSDLVSSEYMLIVVKENLEHLCQASQGSTQTKSKKILLQLESMQKTSPTIDHQQQNNEILLTDLSNSQYENVESRTFSGDLLVSPENHCVSLDTATSVDKTQAQTSSSLFSGMNLPSARKVQTEVARKQTEVQKVTEPENSEVLLLDSLDTNSQINQNKIQESDIFTSLSTTDLQTGNILNQQSSDINDFSTCSTGDQPTAPMMSAFNDSSSVCITNEQPVANKMHDPLMSRTANMNDLLSSLGMSSAEKVDVKSQPSLVTTHNINTGSITGQTPQHTIAAFPQLSSAHLSGKSTIPLKFGQKQSNTFGFIASNDDKCNKPDSFDFVQDAMKATKK</sequence>
<dbReference type="Proteomes" id="UP000694865">
    <property type="component" value="Unplaced"/>
</dbReference>
<dbReference type="InterPro" id="IPR013809">
    <property type="entry name" value="ENTH"/>
</dbReference>
<feature type="compositionally biased region" description="Basic and acidic residues" evidence="5">
    <location>
        <begin position="290"/>
        <end position="303"/>
    </location>
</feature>
<feature type="compositionally biased region" description="Basic and acidic residues" evidence="5">
    <location>
        <begin position="201"/>
        <end position="215"/>
    </location>
</feature>
<dbReference type="GeneID" id="102803755"/>
<dbReference type="SUPFAM" id="SSF48464">
    <property type="entry name" value="ENTH/VHS domain"/>
    <property type="match status" value="1"/>
</dbReference>
<reference evidence="8" key="1">
    <citation type="submission" date="2025-08" db="UniProtKB">
        <authorList>
            <consortium name="RefSeq"/>
        </authorList>
    </citation>
    <scope>IDENTIFICATION</scope>
    <source>
        <tissue evidence="8">Testes</tissue>
    </source>
</reference>
<feature type="region of interest" description="Disordered" evidence="5">
    <location>
        <begin position="196"/>
        <end position="231"/>
    </location>
</feature>
<gene>
    <name evidence="8" type="primary">LOC102803755</name>
</gene>
<proteinExistence type="predicted"/>
<dbReference type="PANTHER" id="PTHR21514:SF0">
    <property type="entry name" value="AP-4 COMPLEX ACCESSORY SUBUNIT TEPSIN"/>
    <property type="match status" value="1"/>
</dbReference>
<evidence type="ECO:0000256" key="3">
    <source>
        <dbReference type="ARBA" id="ARBA00023034"/>
    </source>
</evidence>
<evidence type="ECO:0000313" key="7">
    <source>
        <dbReference type="Proteomes" id="UP000694865"/>
    </source>
</evidence>
<feature type="compositionally biased region" description="Polar residues" evidence="5">
    <location>
        <begin position="278"/>
        <end position="289"/>
    </location>
</feature>
<dbReference type="Gene3D" id="1.25.40.90">
    <property type="match status" value="1"/>
</dbReference>
<name>A0ABM0MZZ9_SACKO</name>
<evidence type="ECO:0000256" key="5">
    <source>
        <dbReference type="SAM" id="MobiDB-lite"/>
    </source>
</evidence>
<dbReference type="InterPro" id="IPR039273">
    <property type="entry name" value="TEPSIN"/>
</dbReference>
<dbReference type="RefSeq" id="XP_006825590.1">
    <property type="nucleotide sequence ID" value="XM_006825527.1"/>
</dbReference>
<organism evidence="7 8">
    <name type="scientific">Saccoglossus kowalevskii</name>
    <name type="common">Acorn worm</name>
    <dbReference type="NCBI Taxonomy" id="10224"/>
    <lineage>
        <taxon>Eukaryota</taxon>
        <taxon>Metazoa</taxon>
        <taxon>Hemichordata</taxon>
        <taxon>Enteropneusta</taxon>
        <taxon>Harrimaniidae</taxon>
        <taxon>Saccoglossus</taxon>
    </lineage>
</organism>
<dbReference type="InterPro" id="IPR035802">
    <property type="entry name" value="ENTH/VHS_tepsin"/>
</dbReference>
<accession>A0ABM0MZZ9</accession>
<evidence type="ECO:0000256" key="2">
    <source>
        <dbReference type="ARBA" id="ARBA00004601"/>
    </source>
</evidence>
<protein>
    <submittedName>
        <fullName evidence="8">AP-4 complex accessory subunit tepsin-like</fullName>
    </submittedName>
</protein>
<keyword evidence="7" id="KW-1185">Reference proteome</keyword>
<evidence type="ECO:0000256" key="4">
    <source>
        <dbReference type="ARBA" id="ARBA00023329"/>
    </source>
</evidence>
<dbReference type="PROSITE" id="PS50942">
    <property type="entry name" value="ENTH"/>
    <property type="match status" value="1"/>
</dbReference>
<keyword evidence="4" id="KW-0968">Cytoplasmic vesicle</keyword>
<comment type="subcellular location">
    <subcellularLocation>
        <location evidence="1">Cytoplasmic vesicle</location>
    </subcellularLocation>
    <subcellularLocation>
        <location evidence="2">Golgi apparatus</location>
        <location evidence="2">trans-Golgi network</location>
    </subcellularLocation>
</comment>
<feature type="region of interest" description="Disordered" evidence="5">
    <location>
        <begin position="243"/>
        <end position="310"/>
    </location>
</feature>
<dbReference type="InterPro" id="IPR008942">
    <property type="entry name" value="ENTH_VHS"/>
</dbReference>
<dbReference type="Pfam" id="PF01417">
    <property type="entry name" value="ENTH"/>
    <property type="match status" value="1"/>
</dbReference>
<evidence type="ECO:0000256" key="1">
    <source>
        <dbReference type="ARBA" id="ARBA00004541"/>
    </source>
</evidence>
<dbReference type="PANTHER" id="PTHR21514">
    <property type="entry name" value="AP-4 COMPLEX ACCESSORY SUBUNIT TEPSIN"/>
    <property type="match status" value="1"/>
</dbReference>
<keyword evidence="3" id="KW-0333">Golgi apparatus</keyword>
<evidence type="ECO:0000259" key="6">
    <source>
        <dbReference type="PROSITE" id="PS50942"/>
    </source>
</evidence>
<evidence type="ECO:0000313" key="8">
    <source>
        <dbReference type="RefSeq" id="XP_006825590.1"/>
    </source>
</evidence>
<dbReference type="InterPro" id="IPR058028">
    <property type="entry name" value="Tepsin_VHS/ENTH-like"/>
</dbReference>
<feature type="domain" description="ENTH" evidence="6">
    <location>
        <begin position="12"/>
        <end position="145"/>
    </location>
</feature>
<dbReference type="Pfam" id="PF25827">
    <property type="entry name" value="TVHS-like"/>
    <property type="match status" value="1"/>
</dbReference>